<accession>A0A9P0W1I2</accession>
<dbReference type="EMBL" id="CAKXYY010000052">
    <property type="protein sequence ID" value="CAH2356082.1"/>
    <property type="molecule type" value="Genomic_DNA"/>
</dbReference>
<gene>
    <name evidence="3" type="ORF">CLIB1423_52S00100</name>
</gene>
<dbReference type="InterPro" id="IPR050300">
    <property type="entry name" value="GDXG_lipolytic_enzyme"/>
</dbReference>
<comment type="caution">
    <text evidence="3">The sequence shown here is derived from an EMBL/GenBank/DDBJ whole genome shotgun (WGS) entry which is preliminary data.</text>
</comment>
<keyword evidence="4" id="KW-1185">Reference proteome</keyword>
<dbReference type="Proteomes" id="UP000837801">
    <property type="component" value="Unassembled WGS sequence"/>
</dbReference>
<dbReference type="Pfam" id="PF07859">
    <property type="entry name" value="Abhydrolase_3"/>
    <property type="match status" value="1"/>
</dbReference>
<evidence type="ECO:0000313" key="4">
    <source>
        <dbReference type="Proteomes" id="UP000837801"/>
    </source>
</evidence>
<dbReference type="AlphaFoldDB" id="A0A9P0W1I2"/>
<evidence type="ECO:0000313" key="3">
    <source>
        <dbReference type="EMBL" id="CAH2356082.1"/>
    </source>
</evidence>
<dbReference type="PANTHER" id="PTHR48081:SF8">
    <property type="entry name" value="ALPHA_BETA HYDROLASE FOLD-3 DOMAIN-CONTAINING PROTEIN-RELATED"/>
    <property type="match status" value="1"/>
</dbReference>
<dbReference type="SUPFAM" id="SSF53474">
    <property type="entry name" value="alpha/beta-Hydrolases"/>
    <property type="match status" value="1"/>
</dbReference>
<evidence type="ECO:0000259" key="2">
    <source>
        <dbReference type="Pfam" id="PF07859"/>
    </source>
</evidence>
<dbReference type="Gene3D" id="3.40.50.1820">
    <property type="entry name" value="alpha/beta hydrolase"/>
    <property type="match status" value="1"/>
</dbReference>
<dbReference type="PANTHER" id="PTHR48081">
    <property type="entry name" value="AB HYDROLASE SUPERFAMILY PROTEIN C4A8.06C"/>
    <property type="match status" value="1"/>
</dbReference>
<keyword evidence="1" id="KW-0378">Hydrolase</keyword>
<dbReference type="OrthoDB" id="408631at2759"/>
<reference evidence="3" key="1">
    <citation type="submission" date="2022-03" db="EMBL/GenBank/DDBJ databases">
        <authorList>
            <person name="Legras J.-L."/>
            <person name="Devillers H."/>
            <person name="Grondin C."/>
        </authorList>
    </citation>
    <scope>NUCLEOTIDE SEQUENCE</scope>
    <source>
        <strain evidence="3">CLIB 1423</strain>
    </source>
</reference>
<name>A0A9P0W1I2_9ASCO</name>
<dbReference type="InterPro" id="IPR029058">
    <property type="entry name" value="AB_hydrolase_fold"/>
</dbReference>
<evidence type="ECO:0000256" key="1">
    <source>
        <dbReference type="ARBA" id="ARBA00022801"/>
    </source>
</evidence>
<proteinExistence type="predicted"/>
<feature type="domain" description="Alpha/beta hydrolase fold-3" evidence="2">
    <location>
        <begin position="113"/>
        <end position="329"/>
    </location>
</feature>
<sequence>MKLNSDFTWPGQIPEQPFQIDKSMVDKLDPEYIKFFNSSLSSRPEILYTHKVPLDALRKGGNVLPGQSSLVEMKSTQDIQIPRKYTKASDPPIPARVFTPKGDKPENGWPVTIWFHGGGWVLGNISTENSFCTHIAELSKCIVISIDYRLAPEDPFPACVEDAFESVLYISEMGGPDFGIDNSKICLAGSSAGGNLTAIICHKFASSPIAQNYPNIKFQAMVVPVTDNTATPQTLPSWKENEFAPQLPAEKMLWYRELYLPNGGEDLTNPESSPLFYPDDSFEGLPAAFIAAGQCDVLRSDAELYADKLQKNGVPTKLVVYKGMPHTVMVMDDVLQQGKDLMKDLTSAVRNAFYS</sequence>
<protein>
    <recommendedName>
        <fullName evidence="2">Alpha/beta hydrolase fold-3 domain-containing protein</fullName>
    </recommendedName>
</protein>
<organism evidence="3 4">
    <name type="scientific">[Candida] railenensis</name>
    <dbReference type="NCBI Taxonomy" id="45579"/>
    <lineage>
        <taxon>Eukaryota</taxon>
        <taxon>Fungi</taxon>
        <taxon>Dikarya</taxon>
        <taxon>Ascomycota</taxon>
        <taxon>Saccharomycotina</taxon>
        <taxon>Pichiomycetes</taxon>
        <taxon>Debaryomycetaceae</taxon>
        <taxon>Kurtzmaniella</taxon>
    </lineage>
</organism>
<dbReference type="GO" id="GO:0016787">
    <property type="term" value="F:hydrolase activity"/>
    <property type="evidence" value="ECO:0007669"/>
    <property type="project" value="UniProtKB-KW"/>
</dbReference>
<dbReference type="InterPro" id="IPR013094">
    <property type="entry name" value="AB_hydrolase_3"/>
</dbReference>